<dbReference type="GO" id="GO:0006508">
    <property type="term" value="P:proteolysis"/>
    <property type="evidence" value="ECO:0007669"/>
    <property type="project" value="InterPro"/>
</dbReference>
<evidence type="ECO:0000313" key="5">
    <source>
        <dbReference type="EMBL" id="NYG37252.1"/>
    </source>
</evidence>
<dbReference type="Gene3D" id="3.40.710.10">
    <property type="entry name" value="DD-peptidase/beta-lactamase superfamily"/>
    <property type="match status" value="2"/>
</dbReference>
<feature type="signal peptide" evidence="4">
    <location>
        <begin position="1"/>
        <end position="36"/>
    </location>
</feature>
<keyword evidence="4" id="KW-0732">Signal</keyword>
<dbReference type="PANTHER" id="PTHR30023:SF0">
    <property type="entry name" value="PENICILLIN-SENSITIVE CARBOXYPEPTIDASE A"/>
    <property type="match status" value="1"/>
</dbReference>
<evidence type="ECO:0000256" key="2">
    <source>
        <dbReference type="ARBA" id="ARBA00022801"/>
    </source>
</evidence>
<dbReference type="Pfam" id="PF02113">
    <property type="entry name" value="Peptidase_S13"/>
    <property type="match status" value="2"/>
</dbReference>
<proteinExistence type="inferred from homology"/>
<dbReference type="EC" id="3.4.16.4" evidence="5"/>
<dbReference type="EC" id="3.4.21.-" evidence="5"/>
<gene>
    <name evidence="5" type="ORF">BJY28_001721</name>
</gene>
<dbReference type="InterPro" id="IPR006311">
    <property type="entry name" value="TAT_signal"/>
</dbReference>
<dbReference type="GO" id="GO:0009002">
    <property type="term" value="F:serine-type D-Ala-D-Ala carboxypeptidase activity"/>
    <property type="evidence" value="ECO:0007669"/>
    <property type="project" value="UniProtKB-EC"/>
</dbReference>
<protein>
    <submittedName>
        <fullName evidence="5">D-alanyl-D-alanine carboxypeptidase/D-alanyl-D-alanine-endopeptidase (Penicillin-binding protein 4)</fullName>
        <ecNumber evidence="5">3.4.16.4</ecNumber>
        <ecNumber evidence="5">3.4.21.-</ecNumber>
    </submittedName>
</protein>
<dbReference type="EMBL" id="JACBZX010000001">
    <property type="protein sequence ID" value="NYG37252.1"/>
    <property type="molecule type" value="Genomic_DNA"/>
</dbReference>
<reference evidence="5 6" key="1">
    <citation type="submission" date="2020-07" db="EMBL/GenBank/DDBJ databases">
        <title>Sequencing the genomes of 1000 actinobacteria strains.</title>
        <authorList>
            <person name="Klenk H.-P."/>
        </authorList>
    </citation>
    <scope>NUCLEOTIDE SEQUENCE [LARGE SCALE GENOMIC DNA]</scope>
    <source>
        <strain evidence="5 6">DSM 24723</strain>
    </source>
</reference>
<dbReference type="InterPro" id="IPR012338">
    <property type="entry name" value="Beta-lactam/transpept-like"/>
</dbReference>
<dbReference type="SUPFAM" id="SSF56601">
    <property type="entry name" value="beta-lactamase/transpeptidase-like"/>
    <property type="match status" value="1"/>
</dbReference>
<keyword evidence="5" id="KW-0121">Carboxypeptidase</keyword>
<dbReference type="InterPro" id="IPR000667">
    <property type="entry name" value="Peptidase_S13"/>
</dbReference>
<keyword evidence="2 5" id="KW-0378">Hydrolase</keyword>
<dbReference type="GO" id="GO:0000270">
    <property type="term" value="P:peptidoglycan metabolic process"/>
    <property type="evidence" value="ECO:0007669"/>
    <property type="project" value="TreeGrafter"/>
</dbReference>
<name>A0A852X1Q8_9MICO</name>
<dbReference type="PRINTS" id="PR00922">
    <property type="entry name" value="DADACBPTASE3"/>
</dbReference>
<keyword evidence="6" id="KW-1185">Reference proteome</keyword>
<evidence type="ECO:0000256" key="3">
    <source>
        <dbReference type="SAM" id="MobiDB-lite"/>
    </source>
</evidence>
<evidence type="ECO:0000256" key="4">
    <source>
        <dbReference type="SAM" id="SignalP"/>
    </source>
</evidence>
<keyword evidence="5" id="KW-0645">Protease</keyword>
<comment type="similarity">
    <text evidence="1">Belongs to the peptidase S13 family.</text>
</comment>
<sequence>MRRRTPARPALSSSRRRSLGRLLTGGVAAGAASALALGPAAADTPPEDLERAESVTGRVSPAEPAAPAPQVRRGAAVSAADLAARLDAAAGPLTPGFGGIVTDTRTGRTVWQHQSTWRRAPASTMKVVTATTALRTFGSRHRFVTPVSRAGTNGDYVYLRGVGDPTMSSWRLDSMARSAAWRLKKAGTTSVRLRVDDTLFPAPTNAPGWEPGDVGRYVTPVRALVRDQSDVSDTSMDAGSYFRSRLEHWGVDVTQLKRAKTHWQAETIAEGTSPQLRDIVGDMLRVSQNDYAESLLWAAGMRAGALRTWSGVTEHSKAMVGGYGVPTDGLTFSDGSGLSRSNRLSARALSVLLLALYEHPSLSQVIFADDAMPISGRTGTLSNRFGSWPATCAVGRVRAKTGSLRDATALAGVAEGTDGVERVFVALSHGPDNTATVRHRIDVLAATATTCT</sequence>
<feature type="chain" id="PRO_5038453830" evidence="4">
    <location>
        <begin position="37"/>
        <end position="452"/>
    </location>
</feature>
<evidence type="ECO:0000256" key="1">
    <source>
        <dbReference type="ARBA" id="ARBA00006096"/>
    </source>
</evidence>
<evidence type="ECO:0000313" key="6">
    <source>
        <dbReference type="Proteomes" id="UP000592181"/>
    </source>
</evidence>
<dbReference type="PANTHER" id="PTHR30023">
    <property type="entry name" value="D-ALANYL-D-ALANINE CARBOXYPEPTIDASE"/>
    <property type="match status" value="1"/>
</dbReference>
<dbReference type="AlphaFoldDB" id="A0A852X1Q8"/>
<dbReference type="Gene3D" id="3.50.80.20">
    <property type="entry name" value="D-Ala-D-Ala carboxypeptidase C, peptidase S13"/>
    <property type="match status" value="1"/>
</dbReference>
<feature type="region of interest" description="Disordered" evidence="3">
    <location>
        <begin position="37"/>
        <end position="72"/>
    </location>
</feature>
<organism evidence="5 6">
    <name type="scientific">Janibacter alkaliphilus</name>
    <dbReference type="NCBI Taxonomy" id="1069963"/>
    <lineage>
        <taxon>Bacteria</taxon>
        <taxon>Bacillati</taxon>
        <taxon>Actinomycetota</taxon>
        <taxon>Actinomycetes</taxon>
        <taxon>Micrococcales</taxon>
        <taxon>Intrasporangiaceae</taxon>
        <taxon>Janibacter</taxon>
    </lineage>
</organism>
<dbReference type="PROSITE" id="PS51318">
    <property type="entry name" value="TAT"/>
    <property type="match status" value="1"/>
</dbReference>
<comment type="caution">
    <text evidence="5">The sequence shown here is derived from an EMBL/GenBank/DDBJ whole genome shotgun (WGS) entry which is preliminary data.</text>
</comment>
<dbReference type="Proteomes" id="UP000592181">
    <property type="component" value="Unassembled WGS sequence"/>
</dbReference>
<accession>A0A852X1Q8</accession>